<proteinExistence type="predicted"/>
<dbReference type="AlphaFoldDB" id="H2ZJM8"/>
<dbReference type="eggNOG" id="KOG2205">
    <property type="taxonomic scope" value="Eukaryota"/>
</dbReference>
<dbReference type="Proteomes" id="UP000007875">
    <property type="component" value="Unassembled WGS sequence"/>
</dbReference>
<dbReference type="STRING" id="51511.ENSCSAVP00000017794"/>
<keyword evidence="2" id="KW-1185">Reference proteome</keyword>
<dbReference type="HOGENOM" id="CLU_049961_1_0_1"/>
<dbReference type="Ensembl" id="ENSCSAVT00000017988.1">
    <property type="protein sequence ID" value="ENSCSAVP00000017794.1"/>
    <property type="gene ID" value="ENSCSAVG00000010476.1"/>
</dbReference>
<name>H2ZJM8_CIOSA</name>
<reference evidence="1" key="2">
    <citation type="submission" date="2025-08" db="UniProtKB">
        <authorList>
            <consortium name="Ensembl"/>
        </authorList>
    </citation>
    <scope>IDENTIFICATION</scope>
</reference>
<accession>H2ZJM8</accession>
<dbReference type="InParanoid" id="H2ZJM8"/>
<dbReference type="Pfam" id="PF12394">
    <property type="entry name" value="DUF3657"/>
    <property type="match status" value="1"/>
</dbReference>
<evidence type="ECO:0000313" key="2">
    <source>
        <dbReference type="Proteomes" id="UP000007875"/>
    </source>
</evidence>
<reference evidence="1" key="3">
    <citation type="submission" date="2025-09" db="UniProtKB">
        <authorList>
            <consortium name="Ensembl"/>
        </authorList>
    </citation>
    <scope>IDENTIFICATION</scope>
</reference>
<reference evidence="2" key="1">
    <citation type="submission" date="2003-08" db="EMBL/GenBank/DDBJ databases">
        <authorList>
            <person name="Birren B."/>
            <person name="Nusbaum C."/>
            <person name="Abebe A."/>
            <person name="Abouelleil A."/>
            <person name="Adekoya E."/>
            <person name="Ait-zahra M."/>
            <person name="Allen N."/>
            <person name="Allen T."/>
            <person name="An P."/>
            <person name="Anderson M."/>
            <person name="Anderson S."/>
            <person name="Arachchi H."/>
            <person name="Armbruster J."/>
            <person name="Bachantsang P."/>
            <person name="Baldwin J."/>
            <person name="Barry A."/>
            <person name="Bayul T."/>
            <person name="Blitshsteyn B."/>
            <person name="Bloom T."/>
            <person name="Blye J."/>
            <person name="Boguslavskiy L."/>
            <person name="Borowsky M."/>
            <person name="Boukhgalter B."/>
            <person name="Brunache A."/>
            <person name="Butler J."/>
            <person name="Calixte N."/>
            <person name="Calvo S."/>
            <person name="Camarata J."/>
            <person name="Campo K."/>
            <person name="Chang J."/>
            <person name="Cheshatsang Y."/>
            <person name="Citroen M."/>
            <person name="Collymore A."/>
            <person name="Considine T."/>
            <person name="Cook A."/>
            <person name="Cooke P."/>
            <person name="Corum B."/>
            <person name="Cuomo C."/>
            <person name="David R."/>
            <person name="Dawoe T."/>
            <person name="Degray S."/>
            <person name="Dodge S."/>
            <person name="Dooley K."/>
            <person name="Dorje P."/>
            <person name="Dorjee K."/>
            <person name="Dorris L."/>
            <person name="Duffey N."/>
            <person name="Dupes A."/>
            <person name="Elkins T."/>
            <person name="Engels R."/>
            <person name="Erickson J."/>
            <person name="Farina A."/>
            <person name="Faro S."/>
            <person name="Ferreira P."/>
            <person name="Fischer H."/>
            <person name="Fitzgerald M."/>
            <person name="Foley K."/>
            <person name="Gage D."/>
            <person name="Galagan J."/>
            <person name="Gearin G."/>
            <person name="Gnerre S."/>
            <person name="Gnirke A."/>
            <person name="Goyette A."/>
            <person name="Graham J."/>
            <person name="Grandbois E."/>
            <person name="Gyaltsen K."/>
            <person name="Hafez N."/>
            <person name="Hagopian D."/>
            <person name="Hagos B."/>
            <person name="Hall J."/>
            <person name="Hatcher B."/>
            <person name="Heller A."/>
            <person name="Higgins H."/>
            <person name="Honan T."/>
            <person name="Horn A."/>
            <person name="Houde N."/>
            <person name="Hughes L."/>
            <person name="Hulme W."/>
            <person name="Husby E."/>
            <person name="Iliev I."/>
            <person name="Jaffe D."/>
            <person name="Jones C."/>
            <person name="Kamal M."/>
            <person name="Kamat A."/>
            <person name="Kamvysselis M."/>
            <person name="Karlsson E."/>
            <person name="Kells C."/>
            <person name="Kieu A."/>
            <person name="Kisner P."/>
            <person name="Kodira C."/>
            <person name="Kulbokas E."/>
            <person name="Labutti K."/>
            <person name="Lama D."/>
            <person name="Landers T."/>
            <person name="Leger J."/>
            <person name="Levine S."/>
            <person name="Lewis D."/>
            <person name="Lewis T."/>
            <person name="Lindblad-toh K."/>
            <person name="Liu X."/>
            <person name="Lokyitsang T."/>
            <person name="Lokyitsang Y."/>
            <person name="Lucien O."/>
            <person name="Lui A."/>
            <person name="Ma L.J."/>
            <person name="Mabbitt R."/>
            <person name="Macdonald J."/>
            <person name="Maclean C."/>
            <person name="Major J."/>
            <person name="Manning J."/>
            <person name="Marabella R."/>
            <person name="Maru K."/>
            <person name="Matthews C."/>
            <person name="Mauceli E."/>
            <person name="Mccarthy M."/>
            <person name="Mcdonough S."/>
            <person name="Mcghee T."/>
            <person name="Meldrim J."/>
            <person name="Meneus L."/>
            <person name="Mesirov J."/>
            <person name="Mihalev A."/>
            <person name="Mihova T."/>
            <person name="Mikkelsen T."/>
            <person name="Mlenga V."/>
            <person name="Moru K."/>
            <person name="Mozes J."/>
            <person name="Mulrain L."/>
            <person name="Munson G."/>
            <person name="Naylor J."/>
            <person name="Newes C."/>
            <person name="Nguyen C."/>
            <person name="Nguyen N."/>
            <person name="Nguyen T."/>
            <person name="Nicol R."/>
            <person name="Nielsen C."/>
            <person name="Nizzari M."/>
            <person name="Norbu C."/>
            <person name="Norbu N."/>
            <person name="O'donnell P."/>
            <person name="Okoawo O."/>
            <person name="O'leary S."/>
            <person name="Omotosho B."/>
            <person name="O'neill K."/>
            <person name="Osman S."/>
            <person name="Parker S."/>
            <person name="Perrin D."/>
            <person name="Phunkhang P."/>
            <person name="Piqani B."/>
            <person name="Purcell S."/>
            <person name="Rachupka T."/>
            <person name="Ramasamy U."/>
            <person name="Rameau R."/>
            <person name="Ray V."/>
            <person name="Raymond C."/>
            <person name="Retta R."/>
            <person name="Richardson S."/>
            <person name="Rise C."/>
            <person name="Rodriguez J."/>
            <person name="Rogers J."/>
            <person name="Rogov P."/>
            <person name="Rutman M."/>
            <person name="Schupbach R."/>
            <person name="Seaman C."/>
            <person name="Settipalli S."/>
            <person name="Sharpe T."/>
            <person name="Sheridan J."/>
            <person name="Sherpa N."/>
            <person name="Shi J."/>
            <person name="Smirnov S."/>
            <person name="Smith C."/>
            <person name="Sougnez C."/>
            <person name="Spencer B."/>
            <person name="Stalker J."/>
            <person name="Stange-thomann N."/>
            <person name="Stavropoulos S."/>
            <person name="Stetson K."/>
            <person name="Stone C."/>
            <person name="Stone S."/>
            <person name="Stubbs M."/>
            <person name="Talamas J."/>
            <person name="Tchuinga P."/>
            <person name="Tenzing P."/>
            <person name="Tesfaye S."/>
            <person name="Theodore J."/>
            <person name="Thoulutsang Y."/>
            <person name="Topham K."/>
            <person name="Towey S."/>
            <person name="Tsamla T."/>
            <person name="Tsomo N."/>
            <person name="Vallee D."/>
            <person name="Vassiliev H."/>
            <person name="Venkataraman V."/>
            <person name="Vinson J."/>
            <person name="Vo A."/>
            <person name="Wade C."/>
            <person name="Wang S."/>
            <person name="Wangchuk T."/>
            <person name="Wangdi T."/>
            <person name="Whittaker C."/>
            <person name="Wilkinson J."/>
            <person name="Wu Y."/>
            <person name="Wyman D."/>
            <person name="Yadav S."/>
            <person name="Yang S."/>
            <person name="Yang X."/>
            <person name="Yeager S."/>
            <person name="Yee E."/>
            <person name="Young G."/>
            <person name="Zainoun J."/>
            <person name="Zembeck L."/>
            <person name="Zimmer A."/>
            <person name="Zody M."/>
            <person name="Lander E."/>
        </authorList>
    </citation>
    <scope>NUCLEOTIDE SEQUENCE [LARGE SCALE GENOMIC DNA]</scope>
</reference>
<sequence>MEDLQATIEIAVDIWKLYNIDIFQRGFYHLTLDLVDPLLNNSKLEVHLLKNKSKSGTLPRLRLNGAVSKTVRVLYKKEEINLDHTFLFRLHKLIDSQNIDECLKAIKYKLKIGLWFCSSDKLCDNFEDNFEEVSKRYVDLHIDHIHGLHAYTTVIFDYCYMAGVELSIHALVVALHQPLTTMLNTALKPGSMPCSTCNLGNHSVPSFNYFT</sequence>
<dbReference type="GeneTree" id="ENSGT00940000168438"/>
<protein>
    <submittedName>
        <fullName evidence="1">Uncharacterized protein</fullName>
    </submittedName>
</protein>
<evidence type="ECO:0000313" key="1">
    <source>
        <dbReference type="Ensembl" id="ENSCSAVP00000017794.1"/>
    </source>
</evidence>
<organism evidence="1 2">
    <name type="scientific">Ciona savignyi</name>
    <name type="common">Pacific transparent sea squirt</name>
    <dbReference type="NCBI Taxonomy" id="51511"/>
    <lineage>
        <taxon>Eukaryota</taxon>
        <taxon>Metazoa</taxon>
        <taxon>Chordata</taxon>
        <taxon>Tunicata</taxon>
        <taxon>Ascidiacea</taxon>
        <taxon>Phlebobranchia</taxon>
        <taxon>Cionidae</taxon>
        <taxon>Ciona</taxon>
    </lineage>
</organism>
<dbReference type="InterPro" id="IPR022122">
    <property type="entry name" value="DUF3657"/>
</dbReference>